<sequence>MIDYVQVGSYGIIDKHTGTLKIRGNIYSEDFEKHFPPGFELSSHSPEESFHEGKLPVRVANSDNADMLMDFKEPPFEHRYNNGLYNSPNLVESTWRIDKSARGACLIMYKPRHTCIPDSGGVFGKLSQISELKSTYLVISAYSCPAYAFWLSDKVEYSPIRKRGPRSKQDSNEDHGVSIIMTSRKGKPHWWQYPENKGTLQSDIGNEDLNGYAFTPFYCLEQILPEDRPLRRAAPSPERKDRELQAPWITGGVPWAPLDEDGEEIEIHDYESDEAMDEQT</sequence>
<name>A0A0C9TWJ5_SPHS4</name>
<dbReference type="AlphaFoldDB" id="A0A0C9TWJ5"/>
<accession>A0A0C9TWJ5</accession>
<feature type="compositionally biased region" description="Acidic residues" evidence="1">
    <location>
        <begin position="271"/>
        <end position="280"/>
    </location>
</feature>
<dbReference type="Proteomes" id="UP000054279">
    <property type="component" value="Unassembled WGS sequence"/>
</dbReference>
<evidence type="ECO:0000313" key="3">
    <source>
        <dbReference type="Proteomes" id="UP000054279"/>
    </source>
</evidence>
<keyword evidence="3" id="KW-1185">Reference proteome</keyword>
<organism evidence="2 3">
    <name type="scientific">Sphaerobolus stellatus (strain SS14)</name>
    <dbReference type="NCBI Taxonomy" id="990650"/>
    <lineage>
        <taxon>Eukaryota</taxon>
        <taxon>Fungi</taxon>
        <taxon>Dikarya</taxon>
        <taxon>Basidiomycota</taxon>
        <taxon>Agaricomycotina</taxon>
        <taxon>Agaricomycetes</taxon>
        <taxon>Phallomycetidae</taxon>
        <taxon>Geastrales</taxon>
        <taxon>Sphaerobolaceae</taxon>
        <taxon>Sphaerobolus</taxon>
    </lineage>
</organism>
<protein>
    <submittedName>
        <fullName evidence="2">Uncharacterized protein</fullName>
    </submittedName>
</protein>
<evidence type="ECO:0000313" key="2">
    <source>
        <dbReference type="EMBL" id="KIJ34778.1"/>
    </source>
</evidence>
<evidence type="ECO:0000256" key="1">
    <source>
        <dbReference type="SAM" id="MobiDB-lite"/>
    </source>
</evidence>
<feature type="region of interest" description="Disordered" evidence="1">
    <location>
        <begin position="231"/>
        <end position="280"/>
    </location>
</feature>
<reference evidence="2 3" key="1">
    <citation type="submission" date="2014-06" db="EMBL/GenBank/DDBJ databases">
        <title>Evolutionary Origins and Diversification of the Mycorrhizal Mutualists.</title>
        <authorList>
            <consortium name="DOE Joint Genome Institute"/>
            <consortium name="Mycorrhizal Genomics Consortium"/>
            <person name="Kohler A."/>
            <person name="Kuo A."/>
            <person name="Nagy L.G."/>
            <person name="Floudas D."/>
            <person name="Copeland A."/>
            <person name="Barry K.W."/>
            <person name="Cichocki N."/>
            <person name="Veneault-Fourrey C."/>
            <person name="LaButti K."/>
            <person name="Lindquist E.A."/>
            <person name="Lipzen A."/>
            <person name="Lundell T."/>
            <person name="Morin E."/>
            <person name="Murat C."/>
            <person name="Riley R."/>
            <person name="Ohm R."/>
            <person name="Sun H."/>
            <person name="Tunlid A."/>
            <person name="Henrissat B."/>
            <person name="Grigoriev I.V."/>
            <person name="Hibbett D.S."/>
            <person name="Martin F."/>
        </authorList>
    </citation>
    <scope>NUCLEOTIDE SEQUENCE [LARGE SCALE GENOMIC DNA]</scope>
    <source>
        <strain evidence="2 3">SS14</strain>
    </source>
</reference>
<dbReference type="OrthoDB" id="3255261at2759"/>
<dbReference type="HOGENOM" id="CLU_066679_1_0_1"/>
<proteinExistence type="predicted"/>
<gene>
    <name evidence="2" type="ORF">M422DRAFT_263134</name>
</gene>
<dbReference type="EMBL" id="KN837196">
    <property type="protein sequence ID" value="KIJ34778.1"/>
    <property type="molecule type" value="Genomic_DNA"/>
</dbReference>